<dbReference type="SUPFAM" id="SSF69360">
    <property type="entry name" value="Cell wall binding repeat"/>
    <property type="match status" value="1"/>
</dbReference>
<dbReference type="Gene3D" id="3.30.565.40">
    <property type="entry name" value="Fervidobacterium nodosum Rt17-B1 like"/>
    <property type="match status" value="1"/>
</dbReference>
<feature type="domain" description="DUF3298" evidence="1">
    <location>
        <begin position="743"/>
        <end position="818"/>
    </location>
</feature>
<sequence>MGMQEHVIIRLVQAYLPHQAELLFSGGATPQALAREADLDGDGMPEVVAAYRQGQGLYLMVLKRYMSGWRVVAVAKGPGYDIEAFLVAPIVARYPGNLVVGWRIGAAWAKLSVYAWSPHGLVDLAPSDFSYSRLEVGDFPGAPEHARKAELALWIHDTAEAYRVDVLRWDRNRFLPATDVYPYYFGRVAAYYAELVSRHPDFRVYWYYLADAQEKAGNLDEALRAVDRALSIDAPYPSQETLTALRNRIAGAIAATAAGMRVPFGETRAAALFPASVKEVGGTRWGFVDERGAWRIPPTYSYATDFADARAVVQLAGKYGAIDASGRLVVPAEYEWLDSFAEGRATAFDREGARVVDENGRVLTKKAYPFIAKYSEGRALFSAQEGDKYLYGYLDREGGEVIPATFLEGNDFANGKAIVKVADGEYALIGPNGERKATYRYDYVGAPGDGLLPFRKETDGKYGYIDEAGKIVIEPRYSEARPFQAGRAVVNVAEDFKSEYGLIDRTGAFVVEPKYNEVRPLGDGRVALGQATDPEQPFIGSKYAIADANDGRLLTDFRFYAVNDFQDGLASVSDDARTYFIGRDGKPAAGYPRFDGSGTLTRHGDIIQANIDQRTFYYDRRLGSVVWSPNTTIPLSPPYVVKELKYKPNRDYLVYYPQVEGMSDAAAQEQANRRLRELAEVKPVPSGQLESSYTGDFEIPFFRGSLLVVELNAYDYPWGAAHGMPTLVYAHLDLKNGRFYELKDLFLPGSDYAKKLSDIVGEQIKTDPQYDFLFPDSYKGIKPDQPFYVTADALHLYFQPYEIGPYAAGFPTFHIPFDQLRDVIDANGEFWKSFH</sequence>
<dbReference type="PANTHER" id="PTHR37841">
    <property type="entry name" value="GLR2918 PROTEIN"/>
    <property type="match status" value="1"/>
</dbReference>
<organism evidence="2 3">
    <name type="scientific">Paenibacillus antri</name>
    <dbReference type="NCBI Taxonomy" id="2582848"/>
    <lineage>
        <taxon>Bacteria</taxon>
        <taxon>Bacillati</taxon>
        <taxon>Bacillota</taxon>
        <taxon>Bacilli</taxon>
        <taxon>Bacillales</taxon>
        <taxon>Paenibacillaceae</taxon>
        <taxon>Paenibacillus</taxon>
    </lineage>
</organism>
<dbReference type="InterPro" id="IPR021729">
    <property type="entry name" value="DUF3298"/>
</dbReference>
<evidence type="ECO:0000313" key="3">
    <source>
        <dbReference type="Proteomes" id="UP000309676"/>
    </source>
</evidence>
<dbReference type="EMBL" id="VCIW01000017">
    <property type="protein sequence ID" value="TLS50047.1"/>
    <property type="molecule type" value="Genomic_DNA"/>
</dbReference>
<dbReference type="InterPro" id="IPR037126">
    <property type="entry name" value="PdaC/RsiV-like_sf"/>
</dbReference>
<gene>
    <name evidence="2" type="ORF">FE782_22175</name>
</gene>
<reference evidence="2 3" key="1">
    <citation type="submission" date="2019-05" db="EMBL/GenBank/DDBJ databases">
        <authorList>
            <person name="Narsing Rao M.P."/>
            <person name="Li W.J."/>
        </authorList>
    </citation>
    <scope>NUCLEOTIDE SEQUENCE [LARGE SCALE GENOMIC DNA]</scope>
    <source>
        <strain evidence="2 3">SYSU_K30003</strain>
    </source>
</reference>
<proteinExistence type="predicted"/>
<dbReference type="SUPFAM" id="SSF48452">
    <property type="entry name" value="TPR-like"/>
    <property type="match status" value="1"/>
</dbReference>
<dbReference type="Pfam" id="PF11738">
    <property type="entry name" value="DUF3298"/>
    <property type="match status" value="1"/>
</dbReference>
<dbReference type="InterPro" id="IPR011990">
    <property type="entry name" value="TPR-like_helical_dom_sf"/>
</dbReference>
<keyword evidence="3" id="KW-1185">Reference proteome</keyword>
<dbReference type="InterPro" id="IPR032774">
    <property type="entry name" value="WG_beta_rep"/>
</dbReference>
<protein>
    <submittedName>
        <fullName evidence="2">DUF3298 domain-containing protein</fullName>
    </submittedName>
</protein>
<dbReference type="Proteomes" id="UP000309676">
    <property type="component" value="Unassembled WGS sequence"/>
</dbReference>
<dbReference type="AlphaFoldDB" id="A0A5R9G135"/>
<dbReference type="OrthoDB" id="5637at2"/>
<dbReference type="PANTHER" id="PTHR37841:SF1">
    <property type="entry name" value="DUF3298 DOMAIN-CONTAINING PROTEIN"/>
    <property type="match status" value="1"/>
</dbReference>
<comment type="caution">
    <text evidence="2">The sequence shown here is derived from an EMBL/GenBank/DDBJ whole genome shotgun (WGS) entry which is preliminary data.</text>
</comment>
<dbReference type="Gene3D" id="1.25.40.10">
    <property type="entry name" value="Tetratricopeptide repeat domain"/>
    <property type="match status" value="1"/>
</dbReference>
<evidence type="ECO:0000313" key="2">
    <source>
        <dbReference type="EMBL" id="TLS50047.1"/>
    </source>
</evidence>
<dbReference type="Gene3D" id="3.90.640.20">
    <property type="entry name" value="Heat-shock cognate protein, ATPase"/>
    <property type="match status" value="1"/>
</dbReference>
<accession>A0A5R9G135</accession>
<evidence type="ECO:0000259" key="1">
    <source>
        <dbReference type="Pfam" id="PF11738"/>
    </source>
</evidence>
<name>A0A5R9G135_9BACL</name>
<dbReference type="Pfam" id="PF14903">
    <property type="entry name" value="WG_beta_rep"/>
    <property type="match status" value="4"/>
</dbReference>